<feature type="transmembrane region" description="Helical" evidence="6">
    <location>
        <begin position="21"/>
        <end position="41"/>
    </location>
</feature>
<feature type="transmembrane region" description="Helical" evidence="6">
    <location>
        <begin position="47"/>
        <end position="67"/>
    </location>
</feature>
<evidence type="ECO:0000313" key="8">
    <source>
        <dbReference type="Proteomes" id="UP000528322"/>
    </source>
</evidence>
<feature type="transmembrane region" description="Helical" evidence="6">
    <location>
        <begin position="120"/>
        <end position="142"/>
    </location>
</feature>
<evidence type="ECO:0000256" key="6">
    <source>
        <dbReference type="SAM" id="Phobius"/>
    </source>
</evidence>
<evidence type="ECO:0000256" key="2">
    <source>
        <dbReference type="ARBA" id="ARBA00022475"/>
    </source>
</evidence>
<accession>A0A7W8DHQ9</accession>
<dbReference type="EMBL" id="JACHID010000015">
    <property type="protein sequence ID" value="MBB5022740.1"/>
    <property type="molecule type" value="Genomic_DNA"/>
</dbReference>
<evidence type="ECO:0000256" key="5">
    <source>
        <dbReference type="ARBA" id="ARBA00023136"/>
    </source>
</evidence>
<name>A0A7W8DHQ9_9BACT</name>
<comment type="subcellular location">
    <subcellularLocation>
        <location evidence="1">Cell membrane</location>
        <topology evidence="1">Multi-pass membrane protein</topology>
    </subcellularLocation>
</comment>
<comment type="caution">
    <text evidence="7">The sequence shown here is derived from an EMBL/GenBank/DDBJ whole genome shotgun (WGS) entry which is preliminary data.</text>
</comment>
<proteinExistence type="predicted"/>
<protein>
    <submittedName>
        <fullName evidence="7">Threonine/homoserine/homoserine lactone efflux protein</fullName>
    </submittedName>
</protein>
<evidence type="ECO:0000256" key="3">
    <source>
        <dbReference type="ARBA" id="ARBA00022692"/>
    </source>
</evidence>
<keyword evidence="5 6" id="KW-0472">Membrane</keyword>
<keyword evidence="2" id="KW-1003">Cell membrane</keyword>
<keyword evidence="8" id="KW-1185">Reference proteome</keyword>
<organism evidence="7 8">
    <name type="scientific">Desulfurispira natronophila</name>
    <dbReference type="NCBI Taxonomy" id="682562"/>
    <lineage>
        <taxon>Bacteria</taxon>
        <taxon>Pseudomonadati</taxon>
        <taxon>Chrysiogenota</taxon>
        <taxon>Chrysiogenia</taxon>
        <taxon>Chrysiogenales</taxon>
        <taxon>Chrysiogenaceae</taxon>
        <taxon>Desulfurispira</taxon>
    </lineage>
</organism>
<evidence type="ECO:0000256" key="1">
    <source>
        <dbReference type="ARBA" id="ARBA00004651"/>
    </source>
</evidence>
<dbReference type="Pfam" id="PF01810">
    <property type="entry name" value="LysE"/>
    <property type="match status" value="1"/>
</dbReference>
<dbReference type="GO" id="GO:0015171">
    <property type="term" value="F:amino acid transmembrane transporter activity"/>
    <property type="evidence" value="ECO:0007669"/>
    <property type="project" value="TreeGrafter"/>
</dbReference>
<dbReference type="PANTHER" id="PTHR30086">
    <property type="entry name" value="ARGININE EXPORTER PROTEIN ARGO"/>
    <property type="match status" value="1"/>
</dbReference>
<keyword evidence="3 6" id="KW-0812">Transmembrane</keyword>
<dbReference type="PANTHER" id="PTHR30086:SF20">
    <property type="entry name" value="ARGININE EXPORTER PROTEIN ARGO-RELATED"/>
    <property type="match status" value="1"/>
</dbReference>
<evidence type="ECO:0000256" key="4">
    <source>
        <dbReference type="ARBA" id="ARBA00022989"/>
    </source>
</evidence>
<reference evidence="7 8" key="1">
    <citation type="submission" date="2020-08" db="EMBL/GenBank/DDBJ databases">
        <title>Genomic Encyclopedia of Type Strains, Phase IV (KMG-IV): sequencing the most valuable type-strain genomes for metagenomic binning, comparative biology and taxonomic classification.</title>
        <authorList>
            <person name="Goeker M."/>
        </authorList>
    </citation>
    <scope>NUCLEOTIDE SEQUENCE [LARGE SCALE GENOMIC DNA]</scope>
    <source>
        <strain evidence="7 8">DSM 22071</strain>
    </source>
</reference>
<dbReference type="InterPro" id="IPR001123">
    <property type="entry name" value="LeuE-type"/>
</dbReference>
<feature type="transmembrane region" description="Helical" evidence="6">
    <location>
        <begin position="154"/>
        <end position="173"/>
    </location>
</feature>
<dbReference type="GO" id="GO:0005886">
    <property type="term" value="C:plasma membrane"/>
    <property type="evidence" value="ECO:0007669"/>
    <property type="project" value="UniProtKB-SubCell"/>
</dbReference>
<dbReference type="Proteomes" id="UP000528322">
    <property type="component" value="Unassembled WGS sequence"/>
</dbReference>
<keyword evidence="4 6" id="KW-1133">Transmembrane helix</keyword>
<dbReference type="AlphaFoldDB" id="A0A7W8DHQ9"/>
<feature type="transmembrane region" description="Helical" evidence="6">
    <location>
        <begin position="88"/>
        <end position="108"/>
    </location>
</feature>
<gene>
    <name evidence="7" type="ORF">HNR37_002083</name>
</gene>
<sequence>MALVISHTLQFGLRSGVKVALAPLVSDAPIIILTLLFFTHLSHLDKLLGVVSLFGSLFLLRMAYESFCSQMPTDCRVPAKPRSLQKGVLANFLSPHPYLFWLTVGGPIMANATQKTPLPVFVFILTFYFFIVGSKVVIALLVGQSRDRLRGGAYRLISIALAAALAVLALMLLRDGLHLLDLW</sequence>
<evidence type="ECO:0000313" key="7">
    <source>
        <dbReference type="EMBL" id="MBB5022740.1"/>
    </source>
</evidence>